<evidence type="ECO:0000256" key="16">
    <source>
        <dbReference type="ARBA" id="ARBA00048247"/>
    </source>
</evidence>
<keyword evidence="12" id="KW-0573">Peptidoglycan synthesis</keyword>
<evidence type="ECO:0000256" key="6">
    <source>
        <dbReference type="ARBA" id="ARBA00022679"/>
    </source>
</evidence>
<sequence length="453" mass="49118">MALKVIILAAGKGTRMRSNLPKVLQPLAQKPLLQHVIDTAQSLYCDEIITVIGHGAEQVKSRITGQHLQFTLQEEQLGTGHAVMQANSHYSDSDTVLILYGDVPLTAASTLKRLLESIDAQHPLALLTVTLENPSGYGRIVRDSKNAVQAIIEQKDADKHILAIQEVNTGIMAVKGSQLKQWLSALDNTNVQSEYYLTDIIAMAVFDGFSIQTTQPDDEIEVLGVNDKLQLQSLERQYQYQCAKLLMQQGATVVDAQRLDIRGMVTVEPDVTLDVNVVLEGTVFLGANVTIGAHCILKNVQVAANTYIHPFSHLEDCIVGENCSIGPYARLRPGSDLADEVKIGNFVEIKQSKIGLGSKVSHLSYIGDTEMGSDVNIGAGTITCNYDGVNKHQTIIGDGVFIGSDTQLVAPVEIDSRATIGAGSTITKRAPANELTLSRSKQLTIKGWQKPVK</sequence>
<dbReference type="InterPro" id="IPR011004">
    <property type="entry name" value="Trimer_LpxA-like_sf"/>
</dbReference>
<accession>A0A3B0VWY6</accession>
<comment type="subcellular location">
    <subcellularLocation>
        <location evidence="2">Cytoplasm</location>
    </subcellularLocation>
</comment>
<evidence type="ECO:0000256" key="5">
    <source>
        <dbReference type="ARBA" id="ARBA00022490"/>
    </source>
</evidence>
<evidence type="ECO:0000256" key="1">
    <source>
        <dbReference type="ARBA" id="ARBA00001946"/>
    </source>
</evidence>
<dbReference type="InterPro" id="IPR050065">
    <property type="entry name" value="GlmU-like"/>
</dbReference>
<evidence type="ECO:0000256" key="10">
    <source>
        <dbReference type="ARBA" id="ARBA00022842"/>
    </source>
</evidence>
<dbReference type="InterPro" id="IPR056729">
    <property type="entry name" value="GMPPB_C"/>
</dbReference>
<dbReference type="GO" id="GO:0000287">
    <property type="term" value="F:magnesium ion binding"/>
    <property type="evidence" value="ECO:0007669"/>
    <property type="project" value="InterPro"/>
</dbReference>
<comment type="similarity">
    <text evidence="3">In the C-terminal section; belongs to the transferase hexapeptide repeat family.</text>
</comment>
<dbReference type="Pfam" id="PF25087">
    <property type="entry name" value="GMPPB_C"/>
    <property type="match status" value="1"/>
</dbReference>
<dbReference type="EMBL" id="UOFC01000016">
    <property type="protein sequence ID" value="VAW44673.1"/>
    <property type="molecule type" value="Genomic_DNA"/>
</dbReference>
<dbReference type="SUPFAM" id="SSF51161">
    <property type="entry name" value="Trimeric LpxA-like enzymes"/>
    <property type="match status" value="1"/>
</dbReference>
<evidence type="ECO:0000256" key="12">
    <source>
        <dbReference type="ARBA" id="ARBA00022984"/>
    </source>
</evidence>
<reference evidence="20" key="1">
    <citation type="submission" date="2018-06" db="EMBL/GenBank/DDBJ databases">
        <authorList>
            <person name="Zhirakovskaya E."/>
        </authorList>
    </citation>
    <scope>NUCLEOTIDE SEQUENCE</scope>
</reference>
<keyword evidence="8" id="KW-0479">Metal-binding</keyword>
<keyword evidence="6 20" id="KW-0808">Transferase</keyword>
<keyword evidence="5" id="KW-0963">Cytoplasm</keyword>
<evidence type="ECO:0000256" key="11">
    <source>
        <dbReference type="ARBA" id="ARBA00022960"/>
    </source>
</evidence>
<keyword evidence="13" id="KW-0511">Multifunctional enzyme</keyword>
<dbReference type="CDD" id="cd02540">
    <property type="entry name" value="GT2_GlmU_N_bac"/>
    <property type="match status" value="1"/>
</dbReference>
<dbReference type="EC" id="2.7.7.23" evidence="20"/>
<evidence type="ECO:0000313" key="20">
    <source>
        <dbReference type="EMBL" id="VAW44673.1"/>
    </source>
</evidence>
<dbReference type="InterPro" id="IPR005882">
    <property type="entry name" value="Bifunctional_GlmU"/>
</dbReference>
<evidence type="ECO:0000256" key="4">
    <source>
        <dbReference type="ARBA" id="ARBA00007947"/>
    </source>
</evidence>
<dbReference type="InterPro" id="IPR001451">
    <property type="entry name" value="Hexapep"/>
</dbReference>
<dbReference type="GO" id="GO:0005737">
    <property type="term" value="C:cytoplasm"/>
    <property type="evidence" value="ECO:0007669"/>
    <property type="project" value="UniProtKB-SubCell"/>
</dbReference>
<comment type="catalytic activity">
    <reaction evidence="17">
        <text>N-acetyl-alpha-D-glucosamine 1-phosphate + UTP + H(+) = UDP-N-acetyl-alpha-D-glucosamine + diphosphate</text>
        <dbReference type="Rhea" id="RHEA:13509"/>
        <dbReference type="ChEBI" id="CHEBI:15378"/>
        <dbReference type="ChEBI" id="CHEBI:33019"/>
        <dbReference type="ChEBI" id="CHEBI:46398"/>
        <dbReference type="ChEBI" id="CHEBI:57705"/>
        <dbReference type="ChEBI" id="CHEBI:57776"/>
        <dbReference type="EC" id="2.7.7.23"/>
    </reaction>
</comment>
<dbReference type="GO" id="GO:0019134">
    <property type="term" value="F:glucosamine-1-phosphate N-acetyltransferase activity"/>
    <property type="evidence" value="ECO:0007669"/>
    <property type="project" value="UniProtKB-EC"/>
</dbReference>
<comment type="cofactor">
    <cofactor evidence="1">
        <name>Mg(2+)</name>
        <dbReference type="ChEBI" id="CHEBI:18420"/>
    </cofactor>
</comment>
<gene>
    <name evidence="20" type="ORF">MNBD_GAMMA03-643</name>
</gene>
<dbReference type="InterPro" id="IPR038009">
    <property type="entry name" value="GlmU_C_LbH"/>
</dbReference>
<dbReference type="CDD" id="cd03353">
    <property type="entry name" value="LbH_GlmU_C"/>
    <property type="match status" value="1"/>
</dbReference>
<dbReference type="Gene3D" id="3.90.550.10">
    <property type="entry name" value="Spore Coat Polysaccharide Biosynthesis Protein SpsA, Chain A"/>
    <property type="match status" value="1"/>
</dbReference>
<dbReference type="GO" id="GO:0003977">
    <property type="term" value="F:UDP-N-acetylglucosamine diphosphorylase activity"/>
    <property type="evidence" value="ECO:0007669"/>
    <property type="project" value="UniProtKB-EC"/>
</dbReference>
<dbReference type="InterPro" id="IPR029044">
    <property type="entry name" value="Nucleotide-diphossugar_trans"/>
</dbReference>
<keyword evidence="10" id="KW-0460">Magnesium</keyword>
<evidence type="ECO:0000256" key="15">
    <source>
        <dbReference type="ARBA" id="ARBA00023316"/>
    </source>
</evidence>
<dbReference type="PANTHER" id="PTHR43584:SF3">
    <property type="entry name" value="BIFUNCTIONAL PROTEIN GLMU"/>
    <property type="match status" value="1"/>
</dbReference>
<dbReference type="Pfam" id="PF12804">
    <property type="entry name" value="NTP_transf_3"/>
    <property type="match status" value="1"/>
</dbReference>
<name>A0A3B0VWY6_9ZZZZ</name>
<dbReference type="SUPFAM" id="SSF53448">
    <property type="entry name" value="Nucleotide-diphospho-sugar transferases"/>
    <property type="match status" value="1"/>
</dbReference>
<dbReference type="Gene3D" id="2.160.10.10">
    <property type="entry name" value="Hexapeptide repeat proteins"/>
    <property type="match status" value="1"/>
</dbReference>
<evidence type="ECO:0000256" key="13">
    <source>
        <dbReference type="ARBA" id="ARBA00023268"/>
    </source>
</evidence>
<dbReference type="NCBIfam" id="TIGR01173">
    <property type="entry name" value="glmU"/>
    <property type="match status" value="1"/>
</dbReference>
<dbReference type="InterPro" id="IPR025877">
    <property type="entry name" value="MobA-like_NTP_Trfase"/>
</dbReference>
<evidence type="ECO:0000256" key="9">
    <source>
        <dbReference type="ARBA" id="ARBA00022737"/>
    </source>
</evidence>
<comment type="catalytic activity">
    <reaction evidence="16">
        <text>alpha-D-glucosamine 1-phosphate + acetyl-CoA = N-acetyl-alpha-D-glucosamine 1-phosphate + CoA + H(+)</text>
        <dbReference type="Rhea" id="RHEA:13725"/>
        <dbReference type="ChEBI" id="CHEBI:15378"/>
        <dbReference type="ChEBI" id="CHEBI:57287"/>
        <dbReference type="ChEBI" id="CHEBI:57288"/>
        <dbReference type="ChEBI" id="CHEBI:57776"/>
        <dbReference type="ChEBI" id="CHEBI:58516"/>
        <dbReference type="EC" id="2.3.1.157"/>
    </reaction>
</comment>
<dbReference type="AlphaFoldDB" id="A0A3B0VWY6"/>
<dbReference type="EC" id="2.3.1.157" evidence="20"/>
<evidence type="ECO:0000259" key="18">
    <source>
        <dbReference type="Pfam" id="PF12804"/>
    </source>
</evidence>
<keyword evidence="7 20" id="KW-0548">Nucleotidyltransferase</keyword>
<dbReference type="GO" id="GO:0008360">
    <property type="term" value="P:regulation of cell shape"/>
    <property type="evidence" value="ECO:0007669"/>
    <property type="project" value="UniProtKB-KW"/>
</dbReference>
<keyword evidence="11" id="KW-0133">Cell shape</keyword>
<dbReference type="HAMAP" id="MF_01631">
    <property type="entry name" value="GlmU"/>
    <property type="match status" value="1"/>
</dbReference>
<evidence type="ECO:0000256" key="14">
    <source>
        <dbReference type="ARBA" id="ARBA00023315"/>
    </source>
</evidence>
<comment type="similarity">
    <text evidence="4">In the N-terminal section; belongs to the N-acetylglucosamine-1-phosphate uridyltransferase family.</text>
</comment>
<dbReference type="GO" id="GO:0009252">
    <property type="term" value="P:peptidoglycan biosynthetic process"/>
    <property type="evidence" value="ECO:0007669"/>
    <property type="project" value="UniProtKB-KW"/>
</dbReference>
<proteinExistence type="inferred from homology"/>
<dbReference type="Pfam" id="PF00132">
    <property type="entry name" value="Hexapep"/>
    <property type="match status" value="1"/>
</dbReference>
<keyword evidence="15" id="KW-0961">Cell wall biogenesis/degradation</keyword>
<evidence type="ECO:0000256" key="3">
    <source>
        <dbReference type="ARBA" id="ARBA00007707"/>
    </source>
</evidence>
<feature type="domain" description="MobA-like NTP transferase" evidence="18">
    <location>
        <begin position="5"/>
        <end position="130"/>
    </location>
</feature>
<evidence type="ECO:0000256" key="8">
    <source>
        <dbReference type="ARBA" id="ARBA00022723"/>
    </source>
</evidence>
<keyword evidence="9" id="KW-0677">Repeat</keyword>
<evidence type="ECO:0000256" key="17">
    <source>
        <dbReference type="ARBA" id="ARBA00048493"/>
    </source>
</evidence>
<dbReference type="GO" id="GO:0000902">
    <property type="term" value="P:cell morphogenesis"/>
    <property type="evidence" value="ECO:0007669"/>
    <property type="project" value="InterPro"/>
</dbReference>
<evidence type="ECO:0000256" key="2">
    <source>
        <dbReference type="ARBA" id="ARBA00004496"/>
    </source>
</evidence>
<dbReference type="PANTHER" id="PTHR43584">
    <property type="entry name" value="NUCLEOTIDYL TRANSFERASE"/>
    <property type="match status" value="1"/>
</dbReference>
<dbReference type="GO" id="GO:0006048">
    <property type="term" value="P:UDP-N-acetylglucosamine biosynthetic process"/>
    <property type="evidence" value="ECO:0007669"/>
    <property type="project" value="InterPro"/>
</dbReference>
<keyword evidence="14 20" id="KW-0012">Acyltransferase</keyword>
<evidence type="ECO:0000256" key="7">
    <source>
        <dbReference type="ARBA" id="ARBA00022695"/>
    </source>
</evidence>
<organism evidence="20">
    <name type="scientific">hydrothermal vent metagenome</name>
    <dbReference type="NCBI Taxonomy" id="652676"/>
    <lineage>
        <taxon>unclassified sequences</taxon>
        <taxon>metagenomes</taxon>
        <taxon>ecological metagenomes</taxon>
    </lineage>
</organism>
<protein>
    <submittedName>
        <fullName evidence="20">N-acetylglucosamine-1-phosphate uridyltransferase / Glucosamine-1-phosphate N-acetyltransferase</fullName>
        <ecNumber evidence="20">2.3.1.157</ecNumber>
        <ecNumber evidence="20">2.7.7.23</ecNumber>
    </submittedName>
</protein>
<feature type="domain" description="Mannose-1-phosphate guanyltransferase C-terminal" evidence="19">
    <location>
        <begin position="262"/>
        <end position="354"/>
    </location>
</feature>
<dbReference type="GO" id="GO:0071555">
    <property type="term" value="P:cell wall organization"/>
    <property type="evidence" value="ECO:0007669"/>
    <property type="project" value="UniProtKB-KW"/>
</dbReference>
<evidence type="ECO:0000259" key="19">
    <source>
        <dbReference type="Pfam" id="PF25087"/>
    </source>
</evidence>